<dbReference type="RefSeq" id="WP_179827331.1">
    <property type="nucleotide sequence ID" value="NZ_JACCFS010000001.1"/>
</dbReference>
<sequence>MKEAEDPHAVLGLSPGATRGEVDRAFRALARRHHPDAPGGDRAAYARVRHAYEALAEPRARTEPGTRPTAPPPSSPSRRGVSIPVRVRNARPRRGADRTAALRVALPLAVYGGTAALALGDGRTATVAVPPGTEHRARFRLPGRGGPGAHGGAPGDLLVTVLVADHPVYRRAGRDLRATLPLGYAEAVLGTEAAITGLDGRVLRVPVPPGTAQGATITLPGQGVPGRGGTGALVLDVTIDVPAGPLSADQRAALEHLGAVLPAPRKEPRR</sequence>
<dbReference type="InterPro" id="IPR008971">
    <property type="entry name" value="HSP40/DnaJ_pept-bd"/>
</dbReference>
<dbReference type="InterPro" id="IPR002939">
    <property type="entry name" value="DnaJ_C"/>
</dbReference>
<organism evidence="4 5">
    <name type="scientific">Nocardiopsis aegyptia</name>
    <dbReference type="NCBI Taxonomy" id="220378"/>
    <lineage>
        <taxon>Bacteria</taxon>
        <taxon>Bacillati</taxon>
        <taxon>Actinomycetota</taxon>
        <taxon>Actinomycetes</taxon>
        <taxon>Streptosporangiales</taxon>
        <taxon>Nocardiopsidaceae</taxon>
        <taxon>Nocardiopsis</taxon>
    </lineage>
</organism>
<keyword evidence="1" id="KW-0143">Chaperone</keyword>
<dbReference type="Gene3D" id="2.60.260.20">
    <property type="entry name" value="Urease metallochaperone UreE, N-terminal domain"/>
    <property type="match status" value="2"/>
</dbReference>
<name>A0A7Z0ESL4_9ACTN</name>
<evidence type="ECO:0000256" key="1">
    <source>
        <dbReference type="ARBA" id="ARBA00023186"/>
    </source>
</evidence>
<dbReference type="PANTHER" id="PTHR43096:SF52">
    <property type="entry name" value="DNAJ HOMOLOG 1, MITOCHONDRIAL-RELATED"/>
    <property type="match status" value="1"/>
</dbReference>
<evidence type="ECO:0000256" key="2">
    <source>
        <dbReference type="SAM" id="MobiDB-lite"/>
    </source>
</evidence>
<dbReference type="EMBL" id="JACCFS010000001">
    <property type="protein sequence ID" value="NYJ36981.1"/>
    <property type="molecule type" value="Genomic_DNA"/>
</dbReference>
<dbReference type="InterPro" id="IPR001623">
    <property type="entry name" value="DnaJ_domain"/>
</dbReference>
<dbReference type="Proteomes" id="UP000572051">
    <property type="component" value="Unassembled WGS sequence"/>
</dbReference>
<dbReference type="Pfam" id="PF01556">
    <property type="entry name" value="DnaJ_C"/>
    <property type="match status" value="1"/>
</dbReference>
<reference evidence="4 5" key="1">
    <citation type="submission" date="2020-07" db="EMBL/GenBank/DDBJ databases">
        <title>Sequencing the genomes of 1000 actinobacteria strains.</title>
        <authorList>
            <person name="Klenk H.-P."/>
        </authorList>
    </citation>
    <scope>NUCLEOTIDE SEQUENCE [LARGE SCALE GENOMIC DNA]</scope>
    <source>
        <strain evidence="4 5">DSM 44442</strain>
    </source>
</reference>
<feature type="region of interest" description="Disordered" evidence="2">
    <location>
        <begin position="1"/>
        <end position="20"/>
    </location>
</feature>
<dbReference type="GO" id="GO:0005737">
    <property type="term" value="C:cytoplasm"/>
    <property type="evidence" value="ECO:0007669"/>
    <property type="project" value="TreeGrafter"/>
</dbReference>
<dbReference type="GO" id="GO:0051082">
    <property type="term" value="F:unfolded protein binding"/>
    <property type="evidence" value="ECO:0007669"/>
    <property type="project" value="InterPro"/>
</dbReference>
<proteinExistence type="predicted"/>
<feature type="compositionally biased region" description="Low complexity" evidence="2">
    <location>
        <begin position="76"/>
        <end position="87"/>
    </location>
</feature>
<gene>
    <name evidence="4" type="ORF">HNR10_004862</name>
</gene>
<dbReference type="PROSITE" id="PS50076">
    <property type="entry name" value="DNAJ_2"/>
    <property type="match status" value="1"/>
</dbReference>
<dbReference type="SMART" id="SM00271">
    <property type="entry name" value="DnaJ"/>
    <property type="match status" value="1"/>
</dbReference>
<dbReference type="SUPFAM" id="SSF49493">
    <property type="entry name" value="HSP40/DnaJ peptide-binding domain"/>
    <property type="match status" value="2"/>
</dbReference>
<evidence type="ECO:0000259" key="3">
    <source>
        <dbReference type="PROSITE" id="PS50076"/>
    </source>
</evidence>
<dbReference type="GO" id="GO:0042026">
    <property type="term" value="P:protein refolding"/>
    <property type="evidence" value="ECO:0007669"/>
    <property type="project" value="TreeGrafter"/>
</dbReference>
<dbReference type="CDD" id="cd10747">
    <property type="entry name" value="DnaJ_C"/>
    <property type="match status" value="1"/>
</dbReference>
<evidence type="ECO:0000313" key="5">
    <source>
        <dbReference type="Proteomes" id="UP000572051"/>
    </source>
</evidence>
<dbReference type="Pfam" id="PF00226">
    <property type="entry name" value="DnaJ"/>
    <property type="match status" value="1"/>
</dbReference>
<dbReference type="SUPFAM" id="SSF46565">
    <property type="entry name" value="Chaperone J-domain"/>
    <property type="match status" value="1"/>
</dbReference>
<dbReference type="InterPro" id="IPR036869">
    <property type="entry name" value="J_dom_sf"/>
</dbReference>
<feature type="region of interest" description="Disordered" evidence="2">
    <location>
        <begin position="56"/>
        <end position="96"/>
    </location>
</feature>
<dbReference type="AlphaFoldDB" id="A0A7Z0ESL4"/>
<evidence type="ECO:0000313" key="4">
    <source>
        <dbReference type="EMBL" id="NYJ36981.1"/>
    </source>
</evidence>
<dbReference type="PANTHER" id="PTHR43096">
    <property type="entry name" value="DNAJ HOMOLOG 1, MITOCHONDRIAL-RELATED"/>
    <property type="match status" value="1"/>
</dbReference>
<accession>A0A7Z0ESL4</accession>
<protein>
    <submittedName>
        <fullName evidence="4">DnaJ-class molecular chaperone</fullName>
    </submittedName>
</protein>
<comment type="caution">
    <text evidence="4">The sequence shown here is derived from an EMBL/GenBank/DDBJ whole genome shotgun (WGS) entry which is preliminary data.</text>
</comment>
<keyword evidence="5" id="KW-1185">Reference proteome</keyword>
<dbReference type="Gene3D" id="1.10.287.110">
    <property type="entry name" value="DnaJ domain"/>
    <property type="match status" value="1"/>
</dbReference>
<feature type="domain" description="J" evidence="3">
    <location>
        <begin position="6"/>
        <end position="60"/>
    </location>
</feature>
<dbReference type="CDD" id="cd06257">
    <property type="entry name" value="DnaJ"/>
    <property type="match status" value="1"/>
</dbReference>